<dbReference type="AlphaFoldDB" id="A0A9P8UHT2"/>
<comment type="caution">
    <text evidence="1">The sequence shown here is derived from an EMBL/GenBank/DDBJ whole genome shotgun (WGS) entry which is preliminary data.</text>
</comment>
<proteinExistence type="predicted"/>
<gene>
    <name evidence="1" type="ORF">BKA67DRAFT_538091</name>
</gene>
<dbReference type="OrthoDB" id="4773894at2759"/>
<evidence type="ECO:0000313" key="2">
    <source>
        <dbReference type="Proteomes" id="UP000758603"/>
    </source>
</evidence>
<organism evidence="1 2">
    <name type="scientific">Truncatella angustata</name>
    <dbReference type="NCBI Taxonomy" id="152316"/>
    <lineage>
        <taxon>Eukaryota</taxon>
        <taxon>Fungi</taxon>
        <taxon>Dikarya</taxon>
        <taxon>Ascomycota</taxon>
        <taxon>Pezizomycotina</taxon>
        <taxon>Sordariomycetes</taxon>
        <taxon>Xylariomycetidae</taxon>
        <taxon>Amphisphaeriales</taxon>
        <taxon>Sporocadaceae</taxon>
        <taxon>Truncatella</taxon>
    </lineage>
</organism>
<accession>A0A9P8UHT2</accession>
<sequence>MPSHSGGTHWSEEVMAFFQVREMEIVSPDIEDYDGVNLIAHTHLQIIRNQRTRLYDCIDRLQAFPFLEILDDEIRELNYAPKANCKDNEGHLNDANDTLATHVTTDPCWGWGTESNNWSHDNTVMDDDDYDFFGSNDCATVTTEWPPRERCYPSAVFAALITRLNTKFPHAFQGNERTVSHTEYDMCPYIEAADFLTTNAQRYRGTWLRKQQRAFNRVTALRIPNQPVMNTSARQAAEKRLLRILNDLSKRLLWAVQQRQAQAVVVDWNMLIKDSRDRMAKRKAHKKTSLATEYHYGLA</sequence>
<dbReference type="EMBL" id="JAGPXC010000006">
    <property type="protein sequence ID" value="KAH6652272.1"/>
    <property type="molecule type" value="Genomic_DNA"/>
</dbReference>
<keyword evidence="2" id="KW-1185">Reference proteome</keyword>
<dbReference type="GeneID" id="70129321"/>
<reference evidence="1" key="1">
    <citation type="journal article" date="2021" name="Nat. Commun.">
        <title>Genetic determinants of endophytism in the Arabidopsis root mycobiome.</title>
        <authorList>
            <person name="Mesny F."/>
            <person name="Miyauchi S."/>
            <person name="Thiergart T."/>
            <person name="Pickel B."/>
            <person name="Atanasova L."/>
            <person name="Karlsson M."/>
            <person name="Huettel B."/>
            <person name="Barry K.W."/>
            <person name="Haridas S."/>
            <person name="Chen C."/>
            <person name="Bauer D."/>
            <person name="Andreopoulos W."/>
            <person name="Pangilinan J."/>
            <person name="LaButti K."/>
            <person name="Riley R."/>
            <person name="Lipzen A."/>
            <person name="Clum A."/>
            <person name="Drula E."/>
            <person name="Henrissat B."/>
            <person name="Kohler A."/>
            <person name="Grigoriev I.V."/>
            <person name="Martin F.M."/>
            <person name="Hacquard S."/>
        </authorList>
    </citation>
    <scope>NUCLEOTIDE SEQUENCE</scope>
    <source>
        <strain evidence="1">MPI-SDFR-AT-0073</strain>
    </source>
</reference>
<dbReference type="RefSeq" id="XP_045956550.1">
    <property type="nucleotide sequence ID" value="XM_046100429.1"/>
</dbReference>
<evidence type="ECO:0000313" key="1">
    <source>
        <dbReference type="EMBL" id="KAH6652272.1"/>
    </source>
</evidence>
<dbReference type="Proteomes" id="UP000758603">
    <property type="component" value="Unassembled WGS sequence"/>
</dbReference>
<name>A0A9P8UHT2_9PEZI</name>
<protein>
    <submittedName>
        <fullName evidence="1">Uncharacterized protein</fullName>
    </submittedName>
</protein>